<evidence type="ECO:0000256" key="3">
    <source>
        <dbReference type="ARBA" id="ARBA00022475"/>
    </source>
</evidence>
<keyword evidence="3" id="KW-1003">Cell membrane</keyword>
<comment type="subcellular location">
    <subcellularLocation>
        <location evidence="1">Cell membrane</location>
        <topology evidence="1">Multi-pass membrane protein</topology>
    </subcellularLocation>
</comment>
<dbReference type="AlphaFoldDB" id="C7RFR8"/>
<dbReference type="PRINTS" id="PR00173">
    <property type="entry name" value="EDTRNSPORT"/>
</dbReference>
<evidence type="ECO:0000313" key="9">
    <source>
        <dbReference type="Proteomes" id="UP000002294"/>
    </source>
</evidence>
<dbReference type="Proteomes" id="UP000002294">
    <property type="component" value="Chromosome"/>
</dbReference>
<evidence type="ECO:0000313" key="8">
    <source>
        <dbReference type="EMBL" id="ACV28329.1"/>
    </source>
</evidence>
<dbReference type="eggNOG" id="COG1301">
    <property type="taxonomic scope" value="Bacteria"/>
</dbReference>
<dbReference type="GO" id="GO:0005886">
    <property type="term" value="C:plasma membrane"/>
    <property type="evidence" value="ECO:0007669"/>
    <property type="project" value="UniProtKB-SubCell"/>
</dbReference>
<proteinExistence type="predicted"/>
<dbReference type="PANTHER" id="PTHR42865">
    <property type="entry name" value="PROTON/GLUTAMATE-ASPARTATE SYMPORTER"/>
    <property type="match status" value="1"/>
</dbReference>
<feature type="transmembrane region" description="Helical" evidence="7">
    <location>
        <begin position="73"/>
        <end position="94"/>
    </location>
</feature>
<evidence type="ECO:0000256" key="1">
    <source>
        <dbReference type="ARBA" id="ARBA00004651"/>
    </source>
</evidence>
<sequence length="395" mass="42424">MKILKENKSSLILLLSMFIGAILGLILGESAKSLQGVANIFLNLLYVSIVPMIFTSIVSSITGMKTTKTIGKILGLMFLIFIITGLFAALYMIVFTQILDPSKNAVLNFKDFEIEKSPSIDLLSMLTVDDFSKLLSRENLMALIVFSFFVGLAISKLADEARLVKDFIDQSSKVVTKIISYIMKLAPIGLGAYFAVLLGENGKQIVGPLSRTILIFALASIIYFFFVNFIMAFIGGGLKSCKKLFTYMWPPVLTAFGTSSSAAALPPNLEAGRKIGIREDVNSIVLPIGANLHKDGTVLIQIIKIALLCPIFGIDLLDPSNLLTAIAVSVIASSVMGAVPGGGYTGEIFLISAFAFPQSSIPIMVLIATIVDPLATAINTSTDLGAAMIVERFVK</sequence>
<feature type="transmembrane region" description="Helical" evidence="7">
    <location>
        <begin position="298"/>
        <end position="316"/>
    </location>
</feature>
<feature type="transmembrane region" description="Helical" evidence="7">
    <location>
        <begin position="12"/>
        <end position="28"/>
    </location>
</feature>
<evidence type="ECO:0000256" key="5">
    <source>
        <dbReference type="ARBA" id="ARBA00022989"/>
    </source>
</evidence>
<feature type="transmembrane region" description="Helical" evidence="7">
    <location>
        <begin position="140"/>
        <end position="158"/>
    </location>
</feature>
<keyword evidence="2" id="KW-0813">Transport</keyword>
<dbReference type="KEGG" id="apr:Apre_0278"/>
<dbReference type="GO" id="GO:0015293">
    <property type="term" value="F:symporter activity"/>
    <property type="evidence" value="ECO:0007669"/>
    <property type="project" value="UniProtKB-KW"/>
</dbReference>
<dbReference type="Gene3D" id="1.10.3860.10">
    <property type="entry name" value="Sodium:dicarboxylate symporter"/>
    <property type="match status" value="1"/>
</dbReference>
<dbReference type="InterPro" id="IPR001991">
    <property type="entry name" value="Na-dicarboxylate_symporter"/>
</dbReference>
<feature type="transmembrane region" description="Helical" evidence="7">
    <location>
        <begin position="40"/>
        <end position="61"/>
    </location>
</feature>
<feature type="transmembrane region" description="Helical" evidence="7">
    <location>
        <begin position="322"/>
        <end position="341"/>
    </location>
</feature>
<dbReference type="InterPro" id="IPR036458">
    <property type="entry name" value="Na:dicarbo_symporter_sf"/>
</dbReference>
<accession>C7RFR8</accession>
<feature type="transmembrane region" description="Helical" evidence="7">
    <location>
        <begin position="348"/>
        <end position="371"/>
    </location>
</feature>
<dbReference type="Pfam" id="PF00375">
    <property type="entry name" value="SDF"/>
    <property type="match status" value="1"/>
</dbReference>
<protein>
    <submittedName>
        <fullName evidence="8">Sodium:dicarboxylate symporter</fullName>
    </submittedName>
</protein>
<keyword evidence="5 7" id="KW-1133">Transmembrane helix</keyword>
<evidence type="ECO:0000256" key="2">
    <source>
        <dbReference type="ARBA" id="ARBA00022448"/>
    </source>
</evidence>
<dbReference type="GO" id="GO:0006835">
    <property type="term" value="P:dicarboxylic acid transport"/>
    <property type="evidence" value="ECO:0007669"/>
    <property type="project" value="TreeGrafter"/>
</dbReference>
<gene>
    <name evidence="8" type="ordered locus">Apre_0278</name>
</gene>
<evidence type="ECO:0000256" key="7">
    <source>
        <dbReference type="SAM" id="Phobius"/>
    </source>
</evidence>
<organism evidence="8 9">
    <name type="scientific">Anaerococcus prevotii (strain ATCC 9321 / DSM 20548 / JCM 6508 / NCTC 11806 / PC1)</name>
    <name type="common">Peptostreptococcus prevotii</name>
    <name type="synonym">Peptococcus prevotii</name>
    <dbReference type="NCBI Taxonomy" id="525919"/>
    <lineage>
        <taxon>Bacteria</taxon>
        <taxon>Bacillati</taxon>
        <taxon>Bacillota</taxon>
        <taxon>Tissierellia</taxon>
        <taxon>Tissierellales</taxon>
        <taxon>Peptoniphilaceae</taxon>
        <taxon>Anaerococcus</taxon>
    </lineage>
</organism>
<dbReference type="EMBL" id="CP001708">
    <property type="protein sequence ID" value="ACV28329.1"/>
    <property type="molecule type" value="Genomic_DNA"/>
</dbReference>
<keyword evidence="9" id="KW-1185">Reference proteome</keyword>
<dbReference type="RefSeq" id="WP_015777242.1">
    <property type="nucleotide sequence ID" value="NC_013171.1"/>
</dbReference>
<keyword evidence="6 7" id="KW-0472">Membrane</keyword>
<dbReference type="PANTHER" id="PTHR42865:SF7">
    <property type="entry name" value="PROTON_GLUTAMATE-ASPARTATE SYMPORTER"/>
    <property type="match status" value="1"/>
</dbReference>
<dbReference type="SUPFAM" id="SSF118215">
    <property type="entry name" value="Proton glutamate symport protein"/>
    <property type="match status" value="1"/>
</dbReference>
<dbReference type="OrthoDB" id="9768885at2"/>
<reference evidence="8 9" key="1">
    <citation type="journal article" date="2009" name="Stand. Genomic Sci.">
        <title>Complete genome sequence of Anaerococcus prevotii type strain (PC1).</title>
        <authorList>
            <person name="Labutti K."/>
            <person name="Pukall R."/>
            <person name="Steenblock K."/>
            <person name="Glavina Del Rio T."/>
            <person name="Tice H."/>
            <person name="Copeland A."/>
            <person name="Cheng J.F."/>
            <person name="Lucas S."/>
            <person name="Chen F."/>
            <person name="Nolan M."/>
            <person name="Bruce D."/>
            <person name="Goodwin L."/>
            <person name="Pitluck S."/>
            <person name="Ivanova N."/>
            <person name="Mavromatis K."/>
            <person name="Ovchinnikova G."/>
            <person name="Pati A."/>
            <person name="Chen A."/>
            <person name="Palaniappan K."/>
            <person name="Land M."/>
            <person name="Hauser L."/>
            <person name="Chang Y.J."/>
            <person name="Jeffries C.D."/>
            <person name="Chain P."/>
            <person name="Saunders E."/>
            <person name="Brettin T."/>
            <person name="Detter J.C."/>
            <person name="Han C."/>
            <person name="Goker M."/>
            <person name="Bristow J."/>
            <person name="Eisen J.A."/>
            <person name="Markowitz V."/>
            <person name="Hugenholtz P."/>
            <person name="Kyrpides N.C."/>
            <person name="Klenk H.P."/>
            <person name="Lapidus A."/>
        </authorList>
    </citation>
    <scope>NUCLEOTIDE SEQUENCE [LARGE SCALE GENOMIC DNA]</scope>
    <source>
        <strain evidence="9">ATCC 9321 / DSM 20548 / JCM 6508 / NCTC 11806 / PC1</strain>
    </source>
</reference>
<keyword evidence="4 7" id="KW-0812">Transmembrane</keyword>
<feature type="transmembrane region" description="Helical" evidence="7">
    <location>
        <begin position="178"/>
        <end position="198"/>
    </location>
</feature>
<name>C7RFR8_ANAPD</name>
<dbReference type="HOGENOM" id="CLU_019375_7_2_9"/>
<evidence type="ECO:0000256" key="6">
    <source>
        <dbReference type="ARBA" id="ARBA00023136"/>
    </source>
</evidence>
<feature type="transmembrane region" description="Helical" evidence="7">
    <location>
        <begin position="213"/>
        <end position="238"/>
    </location>
</feature>
<evidence type="ECO:0000256" key="4">
    <source>
        <dbReference type="ARBA" id="ARBA00022692"/>
    </source>
</evidence>